<dbReference type="PRINTS" id="PR00097">
    <property type="entry name" value="ANTSNTHASEII"/>
</dbReference>
<keyword evidence="4 11" id="KW-0436">Ligase</keyword>
<sequence length="383" mass="41896">MKGSLILENGRVFTGEMLGRPERRYGEVVFNTGMTGYQEILTDPSYAGQIVTMTYPLIGNYGINETDFESRKPWLSGFVTAELCERPSHHASRETVDAYLRRQGVAALTGVDTRALVRTIREQGAMKGWIVPEADRGSNEGAKSGAAAGGDPGVPYSDPGAGLDFPDLPRDWVRRVTVPEAYTAAPTGLFHVVVMDLGAKGHIVDSLAQLGCRVTVAPAFYTFDQIAALEPDGVVLSNGPGDPRDVPEVAREARRVAERWPTFGICLGHQILGLAFGAKVEKLKFGHRGSNHPVKDLRSGRVWITPQNHGYTLAEDGWPDDLEVTHRHVNDGTVEGLRHRRLPVFSVQYHPEAHPGPADSFYLFEQFIALMEEGKGVHAIYAG</sequence>
<feature type="binding site" evidence="11">
    <location>
        <position position="311"/>
    </location>
    <ligand>
        <name>L-glutamine</name>
        <dbReference type="ChEBI" id="CHEBI:58359"/>
    </ligand>
</feature>
<dbReference type="SUPFAM" id="SSF52317">
    <property type="entry name" value="Class I glutamine amidotransferase-like"/>
    <property type="match status" value="1"/>
</dbReference>
<protein>
    <recommendedName>
        <fullName evidence="11">Carbamoyl phosphate synthase small chain</fullName>
        <ecNumber evidence="11">6.3.5.5</ecNumber>
    </recommendedName>
    <alternativeName>
        <fullName evidence="11">Carbamoyl phosphate synthetase glutamine chain</fullName>
    </alternativeName>
</protein>
<dbReference type="Proteomes" id="UP000002368">
    <property type="component" value="Chromosome"/>
</dbReference>
<comment type="similarity">
    <text evidence="3 11">Belongs to the CarA family.</text>
</comment>
<evidence type="ECO:0000256" key="11">
    <source>
        <dbReference type="HAMAP-Rule" id="MF_01209"/>
    </source>
</evidence>
<dbReference type="KEGG" id="bts:Btus_2202"/>
<keyword evidence="5 11" id="KW-0547">Nucleotide-binding</keyword>
<dbReference type="SUPFAM" id="SSF52021">
    <property type="entry name" value="Carbamoyl phosphate synthetase, small subunit N-terminal domain"/>
    <property type="match status" value="1"/>
</dbReference>
<comment type="subunit">
    <text evidence="11">Composed of two chains; the small (or glutamine) chain promotes the hydrolysis of glutamine to ammonia, which is used by the large (or ammonia) chain to synthesize carbamoyl phosphate. Tetramer of heterodimers (alpha,beta)4.</text>
</comment>
<evidence type="ECO:0000256" key="7">
    <source>
        <dbReference type="ARBA" id="ARBA00022962"/>
    </source>
</evidence>
<keyword evidence="11" id="KW-0055">Arginine biosynthesis</keyword>
<dbReference type="PANTHER" id="PTHR43418:SF7">
    <property type="entry name" value="CARBAMOYL-PHOSPHATE SYNTHASE SMALL CHAIN"/>
    <property type="match status" value="1"/>
</dbReference>
<evidence type="ECO:0000256" key="5">
    <source>
        <dbReference type="ARBA" id="ARBA00022741"/>
    </source>
</evidence>
<dbReference type="EC" id="6.3.5.5" evidence="11"/>
<keyword evidence="11" id="KW-0028">Amino-acid biosynthesis</keyword>
<proteinExistence type="inferred from homology"/>
<keyword evidence="7 11" id="KW-0315">Glutamine amidotransferase</keyword>
<feature type="binding site" evidence="11">
    <location>
        <position position="241"/>
    </location>
    <ligand>
        <name>L-glutamine</name>
        <dbReference type="ChEBI" id="CHEBI:58359"/>
    </ligand>
</feature>
<dbReference type="FunFam" id="3.50.30.20:FF:000001">
    <property type="entry name" value="Carbamoyl-phosphate synthase small chain"/>
    <property type="match status" value="1"/>
</dbReference>
<feature type="binding site" evidence="11">
    <location>
        <position position="45"/>
    </location>
    <ligand>
        <name>L-glutamine</name>
        <dbReference type="ChEBI" id="CHEBI:58359"/>
    </ligand>
</feature>
<dbReference type="InterPro" id="IPR050472">
    <property type="entry name" value="Anth_synth/Amidotransfase"/>
</dbReference>
<dbReference type="SMART" id="SM01097">
    <property type="entry name" value="CPSase_sm_chain"/>
    <property type="match status" value="1"/>
</dbReference>
<feature type="region of interest" description="CPSase" evidence="11">
    <location>
        <begin position="1"/>
        <end position="190"/>
    </location>
</feature>
<dbReference type="Pfam" id="PF00117">
    <property type="entry name" value="GATase"/>
    <property type="match status" value="1"/>
</dbReference>
<comment type="catalytic activity">
    <reaction evidence="9 11">
        <text>hydrogencarbonate + L-glutamine + 2 ATP + H2O = carbamoyl phosphate + L-glutamate + 2 ADP + phosphate + 2 H(+)</text>
        <dbReference type="Rhea" id="RHEA:18633"/>
        <dbReference type="ChEBI" id="CHEBI:15377"/>
        <dbReference type="ChEBI" id="CHEBI:15378"/>
        <dbReference type="ChEBI" id="CHEBI:17544"/>
        <dbReference type="ChEBI" id="CHEBI:29985"/>
        <dbReference type="ChEBI" id="CHEBI:30616"/>
        <dbReference type="ChEBI" id="CHEBI:43474"/>
        <dbReference type="ChEBI" id="CHEBI:58228"/>
        <dbReference type="ChEBI" id="CHEBI:58359"/>
        <dbReference type="ChEBI" id="CHEBI:456216"/>
        <dbReference type="EC" id="6.3.5.5"/>
    </reaction>
</comment>
<feature type="binding site" evidence="11">
    <location>
        <position position="239"/>
    </location>
    <ligand>
        <name>L-glutamine</name>
        <dbReference type="ChEBI" id="CHEBI:58359"/>
    </ligand>
</feature>
<dbReference type="PROSITE" id="PS51273">
    <property type="entry name" value="GATASE_TYPE_1"/>
    <property type="match status" value="1"/>
</dbReference>
<name>D5WRS7_KYRT2</name>
<feature type="active site" description="Nucleophile" evidence="11">
    <location>
        <position position="266"/>
    </location>
</feature>
<dbReference type="UniPathway" id="UPA00068">
    <property type="reaction ID" value="UER00171"/>
</dbReference>
<dbReference type="Gene3D" id="3.40.50.880">
    <property type="match status" value="1"/>
</dbReference>
<evidence type="ECO:0000256" key="8">
    <source>
        <dbReference type="ARBA" id="ARBA00022975"/>
    </source>
</evidence>
<comment type="function">
    <text evidence="11">Small subunit of the glutamine-dependent carbamoyl phosphate synthetase (CPSase). CPSase catalyzes the formation of carbamoyl phosphate from the ammonia moiety of glutamine, carbonate, and phosphate donated by ATP, constituting the first step of 2 biosynthetic pathways, one leading to arginine and/or urea and the other to pyrimidine nucleotides. The small subunit (glutamine amidotransferase) binds and cleaves glutamine to supply the large subunit with the substrate ammonia.</text>
</comment>
<dbReference type="HAMAP" id="MF_01209">
    <property type="entry name" value="CPSase_S_chain"/>
    <property type="match status" value="1"/>
</dbReference>
<dbReference type="PRINTS" id="PR00096">
    <property type="entry name" value="GATASE"/>
</dbReference>
<evidence type="ECO:0000256" key="4">
    <source>
        <dbReference type="ARBA" id="ARBA00022598"/>
    </source>
</evidence>
<dbReference type="Pfam" id="PF00988">
    <property type="entry name" value="CPSase_sm_chain"/>
    <property type="match status" value="1"/>
</dbReference>
<feature type="binding site" evidence="11">
    <location>
        <position position="270"/>
    </location>
    <ligand>
        <name>L-glutamine</name>
        <dbReference type="ChEBI" id="CHEBI:58359"/>
    </ligand>
</feature>
<dbReference type="GO" id="GO:0005524">
    <property type="term" value="F:ATP binding"/>
    <property type="evidence" value="ECO:0007669"/>
    <property type="project" value="UniProtKB-UniRule"/>
</dbReference>
<dbReference type="PRINTS" id="PR00099">
    <property type="entry name" value="CPSGATASE"/>
</dbReference>
<dbReference type="HOGENOM" id="CLU_035901_2_1_9"/>
<dbReference type="NCBIfam" id="NF009475">
    <property type="entry name" value="PRK12838.1"/>
    <property type="match status" value="1"/>
</dbReference>
<gene>
    <name evidence="11" type="primary">carA</name>
    <name evidence="14" type="ordered locus">Btus_2202</name>
</gene>
<dbReference type="AlphaFoldDB" id="D5WRS7"/>
<feature type="active site" evidence="11">
    <location>
        <position position="350"/>
    </location>
</feature>
<dbReference type="GO" id="GO:0006541">
    <property type="term" value="P:glutamine metabolic process"/>
    <property type="evidence" value="ECO:0007669"/>
    <property type="project" value="InterPro"/>
</dbReference>
<dbReference type="InterPro" id="IPR006274">
    <property type="entry name" value="CarbamoylP_synth_ssu"/>
</dbReference>
<feature type="domain" description="Carbamoyl-phosphate synthase small subunit N-terminal" evidence="13">
    <location>
        <begin position="1"/>
        <end position="131"/>
    </location>
</feature>
<feature type="binding site" evidence="11">
    <location>
        <position position="310"/>
    </location>
    <ligand>
        <name>L-glutamine</name>
        <dbReference type="ChEBI" id="CHEBI:58359"/>
    </ligand>
</feature>
<evidence type="ECO:0000256" key="6">
    <source>
        <dbReference type="ARBA" id="ARBA00022840"/>
    </source>
</evidence>
<dbReference type="GO" id="GO:0044205">
    <property type="term" value="P:'de novo' UMP biosynthetic process"/>
    <property type="evidence" value="ECO:0007669"/>
    <property type="project" value="UniProtKB-UniRule"/>
</dbReference>
<evidence type="ECO:0000259" key="13">
    <source>
        <dbReference type="SMART" id="SM01097"/>
    </source>
</evidence>
<dbReference type="GO" id="GO:0004088">
    <property type="term" value="F:carbamoyl-phosphate synthase (glutamine-hydrolyzing) activity"/>
    <property type="evidence" value="ECO:0007669"/>
    <property type="project" value="UniProtKB-UniRule"/>
</dbReference>
<accession>D5WRS7</accession>
<dbReference type="InterPro" id="IPR029062">
    <property type="entry name" value="Class_I_gatase-like"/>
</dbReference>
<keyword evidence="6 11" id="KW-0067">ATP-binding</keyword>
<organism evidence="14 15">
    <name type="scientific">Kyrpidia tusciae (strain DSM 2912 / NBRC 15312 / T2)</name>
    <name type="common">Bacillus tusciae</name>
    <dbReference type="NCBI Taxonomy" id="562970"/>
    <lineage>
        <taxon>Bacteria</taxon>
        <taxon>Bacillati</taxon>
        <taxon>Bacillota</taxon>
        <taxon>Bacilli</taxon>
        <taxon>Bacillales</taxon>
        <taxon>Alicyclobacillaceae</taxon>
        <taxon>Kyrpidia</taxon>
    </lineage>
</organism>
<evidence type="ECO:0000313" key="14">
    <source>
        <dbReference type="EMBL" id="ADG06879.1"/>
    </source>
</evidence>
<dbReference type="EMBL" id="CP002017">
    <property type="protein sequence ID" value="ADG06879.1"/>
    <property type="molecule type" value="Genomic_DNA"/>
</dbReference>
<dbReference type="UniPathway" id="UPA00070">
    <property type="reaction ID" value="UER00115"/>
</dbReference>
<dbReference type="InterPro" id="IPR002474">
    <property type="entry name" value="CarbamoylP_synth_ssu_N"/>
</dbReference>
<keyword evidence="15" id="KW-1185">Reference proteome</keyword>
<comment type="pathway">
    <text evidence="1 11">Pyrimidine metabolism; UMP biosynthesis via de novo pathway; (S)-dihydroorotate from bicarbonate: step 1/3.</text>
</comment>
<dbReference type="GO" id="GO:0004359">
    <property type="term" value="F:glutaminase activity"/>
    <property type="evidence" value="ECO:0007669"/>
    <property type="project" value="RHEA"/>
</dbReference>
<evidence type="ECO:0000256" key="9">
    <source>
        <dbReference type="ARBA" id="ARBA00048816"/>
    </source>
</evidence>
<dbReference type="NCBIfam" id="TIGR01368">
    <property type="entry name" value="CPSaseIIsmall"/>
    <property type="match status" value="1"/>
</dbReference>
<feature type="region of interest" description="Disordered" evidence="12">
    <location>
        <begin position="133"/>
        <end position="161"/>
    </location>
</feature>
<dbReference type="Gene3D" id="3.50.30.20">
    <property type="entry name" value="Carbamoyl-phosphate synthase small subunit, N-terminal domain"/>
    <property type="match status" value="1"/>
</dbReference>
<evidence type="ECO:0000256" key="2">
    <source>
        <dbReference type="ARBA" id="ARBA00005077"/>
    </source>
</evidence>
<feature type="active site" evidence="11">
    <location>
        <position position="352"/>
    </location>
</feature>
<evidence type="ECO:0000256" key="3">
    <source>
        <dbReference type="ARBA" id="ARBA00007800"/>
    </source>
</evidence>
<dbReference type="GO" id="GO:0006526">
    <property type="term" value="P:L-arginine biosynthetic process"/>
    <property type="evidence" value="ECO:0007669"/>
    <property type="project" value="UniProtKB-UniRule"/>
</dbReference>
<evidence type="ECO:0000313" key="15">
    <source>
        <dbReference type="Proteomes" id="UP000002368"/>
    </source>
</evidence>
<dbReference type="InterPro" id="IPR036480">
    <property type="entry name" value="CarbP_synth_ssu_N_sf"/>
</dbReference>
<dbReference type="InterPro" id="IPR035686">
    <property type="entry name" value="CPSase_GATase1"/>
</dbReference>
<feature type="binding site" evidence="11">
    <location>
        <position position="267"/>
    </location>
    <ligand>
        <name>L-glutamine</name>
        <dbReference type="ChEBI" id="CHEBI:58359"/>
    </ligand>
</feature>
<feature type="binding site" evidence="11">
    <location>
        <position position="308"/>
    </location>
    <ligand>
        <name>L-glutamine</name>
        <dbReference type="ChEBI" id="CHEBI:58359"/>
    </ligand>
</feature>
<dbReference type="STRING" id="562970.Btus_2202"/>
<dbReference type="CDD" id="cd01744">
    <property type="entry name" value="GATase1_CPSase"/>
    <property type="match status" value="1"/>
</dbReference>
<comment type="catalytic activity">
    <reaction evidence="10 11">
        <text>L-glutamine + H2O = L-glutamate + NH4(+)</text>
        <dbReference type="Rhea" id="RHEA:15889"/>
        <dbReference type="ChEBI" id="CHEBI:15377"/>
        <dbReference type="ChEBI" id="CHEBI:28938"/>
        <dbReference type="ChEBI" id="CHEBI:29985"/>
        <dbReference type="ChEBI" id="CHEBI:58359"/>
    </reaction>
</comment>
<dbReference type="InterPro" id="IPR017926">
    <property type="entry name" value="GATASE"/>
</dbReference>
<evidence type="ECO:0000256" key="1">
    <source>
        <dbReference type="ARBA" id="ARBA00004812"/>
    </source>
</evidence>
<evidence type="ECO:0000256" key="10">
    <source>
        <dbReference type="ARBA" id="ARBA00049285"/>
    </source>
</evidence>
<dbReference type="OrthoDB" id="9804328at2"/>
<dbReference type="GO" id="GO:0006207">
    <property type="term" value="P:'de novo' pyrimidine nucleobase biosynthetic process"/>
    <property type="evidence" value="ECO:0007669"/>
    <property type="project" value="InterPro"/>
</dbReference>
<dbReference type="eggNOG" id="COG0505">
    <property type="taxonomic scope" value="Bacteria"/>
</dbReference>
<dbReference type="RefSeq" id="WP_013076162.1">
    <property type="nucleotide sequence ID" value="NC_014098.1"/>
</dbReference>
<reference evidence="14 15" key="1">
    <citation type="journal article" date="2011" name="Stand. Genomic Sci.">
        <title>Complete genome sequence of the thermophilic, hydrogen-oxidizing Bacillus tusciae type strain (T2) and reclassification in the new genus, Kyrpidia gen. nov. as Kyrpidia tusciae comb. nov. and emendation of the family Alicyclobacillaceae da Costa and Rainey, 2010.</title>
        <authorList>
            <person name="Klenk H.P."/>
            <person name="Lapidus A."/>
            <person name="Chertkov O."/>
            <person name="Copeland A."/>
            <person name="Del Rio T.G."/>
            <person name="Nolan M."/>
            <person name="Lucas S."/>
            <person name="Chen F."/>
            <person name="Tice H."/>
            <person name="Cheng J.F."/>
            <person name="Han C."/>
            <person name="Bruce D."/>
            <person name="Goodwin L."/>
            <person name="Pitluck S."/>
            <person name="Pati A."/>
            <person name="Ivanova N."/>
            <person name="Mavromatis K."/>
            <person name="Daum C."/>
            <person name="Chen A."/>
            <person name="Palaniappan K."/>
            <person name="Chang Y.J."/>
            <person name="Land M."/>
            <person name="Hauser L."/>
            <person name="Jeffries C.D."/>
            <person name="Detter J.C."/>
            <person name="Rohde M."/>
            <person name="Abt B."/>
            <person name="Pukall R."/>
            <person name="Goker M."/>
            <person name="Bristow J."/>
            <person name="Markowitz V."/>
            <person name="Hugenholtz P."/>
            <person name="Eisen J.A."/>
        </authorList>
    </citation>
    <scope>NUCLEOTIDE SEQUENCE [LARGE SCALE GENOMIC DNA]</scope>
    <source>
        <strain evidence="14 15">DSM 2912</strain>
    </source>
</reference>
<evidence type="ECO:0000256" key="12">
    <source>
        <dbReference type="SAM" id="MobiDB-lite"/>
    </source>
</evidence>
<comment type="pathway">
    <text evidence="2 11">Amino-acid biosynthesis; L-arginine biosynthesis; carbamoyl phosphate from bicarbonate: step 1/1.</text>
</comment>
<dbReference type="PANTHER" id="PTHR43418">
    <property type="entry name" value="MULTIFUNCTIONAL TRYPTOPHAN BIOSYNTHESIS PROTEIN-RELATED"/>
    <property type="match status" value="1"/>
</dbReference>
<keyword evidence="8 11" id="KW-0665">Pyrimidine biosynthesis</keyword>